<dbReference type="InterPro" id="IPR009731">
    <property type="entry name" value="P-like"/>
</dbReference>
<comment type="caution">
    <text evidence="1">The sequence shown here is derived from an EMBL/GenBank/DDBJ whole genome shotgun (WGS) entry which is preliminary data.</text>
</comment>
<dbReference type="Proteomes" id="UP000234505">
    <property type="component" value="Unassembled WGS sequence"/>
</dbReference>
<evidence type="ECO:0000313" key="2">
    <source>
        <dbReference type="Proteomes" id="UP000234505"/>
    </source>
</evidence>
<dbReference type="GO" id="GO:0006270">
    <property type="term" value="P:DNA replication initiation"/>
    <property type="evidence" value="ECO:0007669"/>
    <property type="project" value="InterPro"/>
</dbReference>
<evidence type="ECO:0000313" key="1">
    <source>
        <dbReference type="EMBL" id="PLL42222.1"/>
    </source>
</evidence>
<sequence length="259" mass="29133">MTAQLMTAISNRDGDALARMAAGSTEPQRLLDFEAERLVDSLFRQLKQIFPASTQTNLRTDAEEKTAKRQWIAAFAENGIRTREQLSAGVRHARASESPFWPSPGQFIKWCKDSGTVLGVTLVDVMNEFHRYSREKGLHTGGAERFPWSHPVMYWVVTDTRRAMYQRQLSEAETEKYAAKKLEDWALKVAAGEQIPSPVLALENNQEVIPTNHASRQRGYHPEGKSFGCMPNAASLGALTPAQWLRDEYLIGKEKGLIQ</sequence>
<protein>
    <submittedName>
        <fullName evidence="1">Replication protein</fullName>
    </submittedName>
</protein>
<gene>
    <name evidence="1" type="ORF">CWN50_08580</name>
</gene>
<dbReference type="RefSeq" id="WP_289181388.1">
    <property type="nucleotide sequence ID" value="NZ_JATAWP010000018.1"/>
</dbReference>
<proteinExistence type="predicted"/>
<accession>A0A2J4RFY4</accession>
<dbReference type="EMBL" id="PIDS01000202">
    <property type="protein sequence ID" value="PLL42222.1"/>
    <property type="molecule type" value="Genomic_DNA"/>
</dbReference>
<reference evidence="1 2" key="2">
    <citation type="submission" date="2018-01" db="EMBL/GenBank/DDBJ databases">
        <title>Genomic study of Klebsiella pneumoniae.</title>
        <authorList>
            <person name="Yang Y."/>
            <person name="Bicalho R."/>
        </authorList>
    </citation>
    <scope>NUCLEOTIDE SEQUENCE [LARGE SCALE GENOMIC DNA]</scope>
    <source>
        <strain evidence="1 2">A11</strain>
    </source>
</reference>
<name>A0A2J4RFY4_9ENTR</name>
<reference evidence="1 2" key="1">
    <citation type="submission" date="2017-11" db="EMBL/GenBank/DDBJ databases">
        <authorList>
            <person name="Han C.G."/>
        </authorList>
    </citation>
    <scope>NUCLEOTIDE SEQUENCE [LARGE SCALE GENOMIC DNA]</scope>
    <source>
        <strain evidence="1 2">A11</strain>
    </source>
</reference>
<organism evidence="1 2">
    <name type="scientific">Klebsiella michiganensis</name>
    <dbReference type="NCBI Taxonomy" id="1134687"/>
    <lineage>
        <taxon>Bacteria</taxon>
        <taxon>Pseudomonadati</taxon>
        <taxon>Pseudomonadota</taxon>
        <taxon>Gammaproteobacteria</taxon>
        <taxon>Enterobacterales</taxon>
        <taxon>Enterobacteriaceae</taxon>
        <taxon>Klebsiella/Raoultella group</taxon>
        <taxon>Klebsiella</taxon>
    </lineage>
</organism>
<dbReference type="Pfam" id="PF06992">
    <property type="entry name" value="Phage_lambda_P"/>
    <property type="match status" value="1"/>
</dbReference>
<dbReference type="AlphaFoldDB" id="A0A2J4RFY4"/>